<dbReference type="RefSeq" id="WP_068401926.1">
    <property type="nucleotide sequence ID" value="NZ_CP014504.1"/>
</dbReference>
<protein>
    <recommendedName>
        <fullName evidence="2">DUF6268 domain-containing protein</fullName>
    </recommendedName>
</protein>
<keyword evidence="1" id="KW-0732">Signal</keyword>
<dbReference type="InterPro" id="IPR046235">
    <property type="entry name" value="DUF6268"/>
</dbReference>
<evidence type="ECO:0000313" key="4">
    <source>
        <dbReference type="Proteomes" id="UP000071561"/>
    </source>
</evidence>
<dbReference type="KEGG" id="pcm:AY601_2726"/>
<reference evidence="3 4" key="1">
    <citation type="submission" date="2016-03" db="EMBL/GenBank/DDBJ databases">
        <title>Complete genome sequence of Pedobacter cryoconitis PAMC 27485.</title>
        <authorList>
            <person name="Lee J."/>
            <person name="Kim O.-S."/>
        </authorList>
    </citation>
    <scope>NUCLEOTIDE SEQUENCE [LARGE SCALE GENOMIC DNA]</scope>
    <source>
        <strain evidence="3 4">PAMC 27485</strain>
    </source>
</reference>
<feature type="chain" id="PRO_5007280488" description="DUF6268 domain-containing protein" evidence="1">
    <location>
        <begin position="26"/>
        <end position="311"/>
    </location>
</feature>
<evidence type="ECO:0000259" key="2">
    <source>
        <dbReference type="Pfam" id="PF19783"/>
    </source>
</evidence>
<evidence type="ECO:0000256" key="1">
    <source>
        <dbReference type="SAM" id="SignalP"/>
    </source>
</evidence>
<evidence type="ECO:0000313" key="3">
    <source>
        <dbReference type="EMBL" id="AMP99610.1"/>
    </source>
</evidence>
<organism evidence="3 4">
    <name type="scientific">Pedobacter cryoconitis</name>
    <dbReference type="NCBI Taxonomy" id="188932"/>
    <lineage>
        <taxon>Bacteria</taxon>
        <taxon>Pseudomonadati</taxon>
        <taxon>Bacteroidota</taxon>
        <taxon>Sphingobacteriia</taxon>
        <taxon>Sphingobacteriales</taxon>
        <taxon>Sphingobacteriaceae</taxon>
        <taxon>Pedobacter</taxon>
    </lineage>
</organism>
<feature type="domain" description="DUF6268" evidence="2">
    <location>
        <begin position="22"/>
        <end position="304"/>
    </location>
</feature>
<gene>
    <name evidence="3" type="ORF">AY601_2726</name>
</gene>
<dbReference type="Proteomes" id="UP000071561">
    <property type="component" value="Chromosome"/>
</dbReference>
<accession>A0A127VEH2</accession>
<dbReference type="EMBL" id="CP014504">
    <property type="protein sequence ID" value="AMP99610.1"/>
    <property type="molecule type" value="Genomic_DNA"/>
</dbReference>
<proteinExistence type="predicted"/>
<dbReference type="AlphaFoldDB" id="A0A127VEH2"/>
<dbReference type="Pfam" id="PF19783">
    <property type="entry name" value="DUF6268"/>
    <property type="match status" value="1"/>
</dbReference>
<dbReference type="OrthoDB" id="665720at2"/>
<name>A0A127VEH2_9SPHI</name>
<keyword evidence="4" id="KW-1185">Reference proteome</keyword>
<sequence length="311" mass="34993" precursor="true">MFKKNQFFQRLLIVLLLLTGTNAMAQFGPENTLDINAIYVPESKYTQKNGQVENAEKTQKRIELNYSFPISAKFDPATKKIQKWTGIVSGGYTEMSGKSNSQDLMPDKLLNSMLGVTYLRSMRNKWAMVSLLTAGINTDLKAVDHHDIFISGGVLFIKTPRPGFSYGFGAFVVNALNAPIVLPGLMLHLETEGRFKFNIDIPTEVSVARDVTKKMEVKLAVRFKNTSFDTENKVEPDRRYLNYTELPAGLETKFKSKHFDFVLGGGYMILRNYDLKEGGVKNLFTNGQINKLGGNFFVNAGIRLKFNKEGK</sequence>
<dbReference type="PATRIC" id="fig|188932.3.peg.2840"/>
<feature type="signal peptide" evidence="1">
    <location>
        <begin position="1"/>
        <end position="25"/>
    </location>
</feature>